<dbReference type="EMBL" id="DRND01000141">
    <property type="protein sequence ID" value="HFC46576.1"/>
    <property type="molecule type" value="Genomic_DNA"/>
</dbReference>
<dbReference type="Proteomes" id="UP000885797">
    <property type="component" value="Unassembled WGS sequence"/>
</dbReference>
<dbReference type="SUPFAM" id="SSF141371">
    <property type="entry name" value="PilZ domain-like"/>
    <property type="match status" value="1"/>
</dbReference>
<comment type="caution">
    <text evidence="2">The sequence shown here is derived from an EMBL/GenBank/DDBJ whole genome shotgun (WGS) entry which is preliminary data.</text>
</comment>
<protein>
    <recommendedName>
        <fullName evidence="1">PilZ domain-containing protein</fullName>
    </recommendedName>
</protein>
<accession>A0A7V2SVI9</accession>
<evidence type="ECO:0000313" key="2">
    <source>
        <dbReference type="EMBL" id="HFC46576.1"/>
    </source>
</evidence>
<sequence length="136" mass="15713">MRRRRHRLTEGHVDYREKRQNLRVVFRVECTVEPMVEGLEPFKADSTRDISLKGLYVETAKRLPVDTPCTLRLRLSGTTSELILTIKAKVVRTDEQGMAFLFESIDIDSFFHLKNILYYNSGDPARIDNEIVAVKG</sequence>
<gene>
    <name evidence="2" type="ORF">ENJ63_01700</name>
</gene>
<dbReference type="Pfam" id="PF07238">
    <property type="entry name" value="PilZ"/>
    <property type="match status" value="1"/>
</dbReference>
<name>A0A7V2SVI9_9BACT</name>
<evidence type="ECO:0000259" key="1">
    <source>
        <dbReference type="Pfam" id="PF07238"/>
    </source>
</evidence>
<feature type="domain" description="PilZ" evidence="1">
    <location>
        <begin position="17"/>
        <end position="118"/>
    </location>
</feature>
<dbReference type="Gene3D" id="2.40.10.220">
    <property type="entry name" value="predicted glycosyltransferase like domains"/>
    <property type="match status" value="1"/>
</dbReference>
<organism evidence="2">
    <name type="scientific">Dissulfuribacter thermophilus</name>
    <dbReference type="NCBI Taxonomy" id="1156395"/>
    <lineage>
        <taxon>Bacteria</taxon>
        <taxon>Pseudomonadati</taxon>
        <taxon>Thermodesulfobacteriota</taxon>
        <taxon>Dissulfuribacteria</taxon>
        <taxon>Dissulfuribacterales</taxon>
        <taxon>Dissulfuribacteraceae</taxon>
        <taxon>Dissulfuribacter</taxon>
    </lineage>
</organism>
<dbReference type="AlphaFoldDB" id="A0A7V2SVI9"/>
<proteinExistence type="predicted"/>
<reference evidence="2" key="1">
    <citation type="journal article" date="2020" name="mSystems">
        <title>Genome- and Community-Level Interaction Insights into Carbon Utilization and Element Cycling Functions of Hydrothermarchaeota in Hydrothermal Sediment.</title>
        <authorList>
            <person name="Zhou Z."/>
            <person name="Liu Y."/>
            <person name="Xu W."/>
            <person name="Pan J."/>
            <person name="Luo Z.H."/>
            <person name="Li M."/>
        </authorList>
    </citation>
    <scope>NUCLEOTIDE SEQUENCE [LARGE SCALE GENOMIC DNA]</scope>
    <source>
        <strain evidence="2">HyVt-503</strain>
    </source>
</reference>
<dbReference type="GO" id="GO:0035438">
    <property type="term" value="F:cyclic-di-GMP binding"/>
    <property type="evidence" value="ECO:0007669"/>
    <property type="project" value="InterPro"/>
</dbReference>
<dbReference type="InterPro" id="IPR009875">
    <property type="entry name" value="PilZ_domain"/>
</dbReference>